<protein>
    <submittedName>
        <fullName evidence="1">Uncharacterized protein</fullName>
    </submittedName>
</protein>
<gene>
    <name evidence="1" type="ORF">DFR38_101162</name>
</gene>
<evidence type="ECO:0000313" key="2">
    <source>
        <dbReference type="Proteomes" id="UP000248395"/>
    </source>
</evidence>
<name>A0A318JMF7_9NEIS</name>
<evidence type="ECO:0000313" key="1">
    <source>
        <dbReference type="EMBL" id="PXX51101.1"/>
    </source>
</evidence>
<comment type="caution">
    <text evidence="1">The sequence shown here is derived from an EMBL/GenBank/DDBJ whole genome shotgun (WGS) entry which is preliminary data.</text>
</comment>
<dbReference type="AlphaFoldDB" id="A0A318JMF7"/>
<sequence length="294" mass="33303">MKPSSPYSPYSKLLQDLERQAKKKVRAGEGHYLLNLEALCKNHGYPNRGQLERLAHSEQRKTLAASLGIKLGVTPGSDTVYRVLIGKSVWALRLSPHGPQLQLQERPCSKYPDRSDISDLGIFQVINRVTPKNERESGHWSVMRYSYQPIHSLEFMLDDQVVLLSKHFGIPFLDDIGKEDQQHISETSFLKSYAFLELRNALRSGANDLPDLAKWSYGLQPAWAHCVGIPDNSLPLLPKFVDSYFSIIKQHSKLLIPAYEKMCENWKLVPTLGKDGDLDPGLIQRVLDLAETIE</sequence>
<proteinExistence type="predicted"/>
<dbReference type="OrthoDB" id="10003452at2"/>
<reference evidence="1 2" key="1">
    <citation type="submission" date="2018-05" db="EMBL/GenBank/DDBJ databases">
        <title>Genomic Encyclopedia of Type Strains, Phase IV (KMG-IV): sequencing the most valuable type-strain genomes for metagenomic binning, comparative biology and taxonomic classification.</title>
        <authorList>
            <person name="Goeker M."/>
        </authorList>
    </citation>
    <scope>NUCLEOTIDE SEQUENCE [LARGE SCALE GENOMIC DNA]</scope>
    <source>
        <strain evidence="1 2">DSM 25134</strain>
    </source>
</reference>
<dbReference type="EMBL" id="QJKC01000001">
    <property type="protein sequence ID" value="PXX51101.1"/>
    <property type="molecule type" value="Genomic_DNA"/>
</dbReference>
<keyword evidence="2" id="KW-1185">Reference proteome</keyword>
<organism evidence="1 2">
    <name type="scientific">Aquitalea magnusonii</name>
    <dbReference type="NCBI Taxonomy" id="332411"/>
    <lineage>
        <taxon>Bacteria</taxon>
        <taxon>Pseudomonadati</taxon>
        <taxon>Pseudomonadota</taxon>
        <taxon>Betaproteobacteria</taxon>
        <taxon>Neisseriales</taxon>
        <taxon>Chromobacteriaceae</taxon>
        <taxon>Aquitalea</taxon>
    </lineage>
</organism>
<accession>A0A318JMF7</accession>
<dbReference type="RefSeq" id="WP_146215882.1">
    <property type="nucleotide sequence ID" value="NZ_LNQU01000033.1"/>
</dbReference>
<dbReference type="Proteomes" id="UP000248395">
    <property type="component" value="Unassembled WGS sequence"/>
</dbReference>